<reference evidence="1" key="2">
    <citation type="journal article" date="2015" name="Data Brief">
        <title>Shoot transcriptome of the giant reed, Arundo donax.</title>
        <authorList>
            <person name="Barrero R.A."/>
            <person name="Guerrero F.D."/>
            <person name="Moolhuijzen P."/>
            <person name="Goolsby J.A."/>
            <person name="Tidwell J."/>
            <person name="Bellgard S.E."/>
            <person name="Bellgard M.I."/>
        </authorList>
    </citation>
    <scope>NUCLEOTIDE SEQUENCE</scope>
    <source>
        <tissue evidence="1">Shoot tissue taken approximately 20 cm above the soil surface</tissue>
    </source>
</reference>
<evidence type="ECO:0000313" key="1">
    <source>
        <dbReference type="EMBL" id="JAD57117.1"/>
    </source>
</evidence>
<dbReference type="AlphaFoldDB" id="A0A0A9BCX1"/>
<accession>A0A0A9BCX1</accession>
<sequence length="44" mass="4807">MFGREQKLCRAPVNSLDAARKSLPKQASQIGSPARVRILSLAKL</sequence>
<reference evidence="1" key="1">
    <citation type="submission" date="2014-09" db="EMBL/GenBank/DDBJ databases">
        <authorList>
            <person name="Magalhaes I.L.F."/>
            <person name="Oliveira U."/>
            <person name="Santos F.R."/>
            <person name="Vidigal T.H.D.A."/>
            <person name="Brescovit A.D."/>
            <person name="Santos A.J."/>
        </authorList>
    </citation>
    <scope>NUCLEOTIDE SEQUENCE</scope>
    <source>
        <tissue evidence="1">Shoot tissue taken approximately 20 cm above the soil surface</tissue>
    </source>
</reference>
<name>A0A0A9BCX1_ARUDO</name>
<protein>
    <submittedName>
        <fullName evidence="1">Uncharacterized protein</fullName>
    </submittedName>
</protein>
<organism evidence="1">
    <name type="scientific">Arundo donax</name>
    <name type="common">Giant reed</name>
    <name type="synonym">Donax arundinaceus</name>
    <dbReference type="NCBI Taxonomy" id="35708"/>
    <lineage>
        <taxon>Eukaryota</taxon>
        <taxon>Viridiplantae</taxon>
        <taxon>Streptophyta</taxon>
        <taxon>Embryophyta</taxon>
        <taxon>Tracheophyta</taxon>
        <taxon>Spermatophyta</taxon>
        <taxon>Magnoliopsida</taxon>
        <taxon>Liliopsida</taxon>
        <taxon>Poales</taxon>
        <taxon>Poaceae</taxon>
        <taxon>PACMAD clade</taxon>
        <taxon>Arundinoideae</taxon>
        <taxon>Arundineae</taxon>
        <taxon>Arundo</taxon>
    </lineage>
</organism>
<dbReference type="EMBL" id="GBRH01240778">
    <property type="protein sequence ID" value="JAD57117.1"/>
    <property type="molecule type" value="Transcribed_RNA"/>
</dbReference>
<proteinExistence type="predicted"/>